<evidence type="ECO:0000313" key="4">
    <source>
        <dbReference type="Proteomes" id="UP000680670"/>
    </source>
</evidence>
<protein>
    <recommendedName>
        <fullName evidence="2">HTH cro/C1-type domain-containing protein</fullName>
    </recommendedName>
</protein>
<dbReference type="PROSITE" id="PS50943">
    <property type="entry name" value="HTH_CROC1"/>
    <property type="match status" value="1"/>
</dbReference>
<comment type="caution">
    <text evidence="3">The sequence shown here is derived from an EMBL/GenBank/DDBJ whole genome shotgun (WGS) entry which is preliminary data.</text>
</comment>
<dbReference type="PANTHER" id="PTHR46797">
    <property type="entry name" value="HTH-TYPE TRANSCRIPTIONAL REGULATOR"/>
    <property type="match status" value="1"/>
</dbReference>
<dbReference type="Pfam" id="PF01381">
    <property type="entry name" value="HTH_3"/>
    <property type="match status" value="1"/>
</dbReference>
<feature type="domain" description="HTH cro/C1-type" evidence="2">
    <location>
        <begin position="55"/>
        <end position="109"/>
    </location>
</feature>
<evidence type="ECO:0000256" key="1">
    <source>
        <dbReference type="ARBA" id="ARBA00023125"/>
    </source>
</evidence>
<dbReference type="InterPro" id="IPR001387">
    <property type="entry name" value="Cro/C1-type_HTH"/>
</dbReference>
<keyword evidence="4" id="KW-1185">Reference proteome</keyword>
<dbReference type="CDD" id="cd00093">
    <property type="entry name" value="HTH_XRE"/>
    <property type="match status" value="1"/>
</dbReference>
<evidence type="ECO:0000259" key="2">
    <source>
        <dbReference type="PROSITE" id="PS50943"/>
    </source>
</evidence>
<organism evidence="3 4">
    <name type="scientific">Siminovitchia terrae</name>
    <name type="common">Bacillus terrae</name>
    <dbReference type="NCBI Taxonomy" id="1914933"/>
    <lineage>
        <taxon>Bacteria</taxon>
        <taxon>Bacillati</taxon>
        <taxon>Bacillota</taxon>
        <taxon>Bacilli</taxon>
        <taxon>Bacillales</taxon>
        <taxon>Bacillaceae</taxon>
        <taxon>Siminovitchia</taxon>
    </lineage>
</organism>
<evidence type="ECO:0000313" key="3">
    <source>
        <dbReference type="EMBL" id="GIN98985.1"/>
    </source>
</evidence>
<sequence>MFILEQIVLNVNINMIISSKMKIILSFSLRLAKLKIALINRVIDMVDSNQIGIQLKALRKEKNLTTQELADKVNISQSYISRFENGRAIPDIVMLERILIALDTDLSTFFSSEIQDIPNDLIALMNTAKSLSPQARKKLNEFLKMLIKD</sequence>
<dbReference type="EMBL" id="BORJ01000019">
    <property type="protein sequence ID" value="GIN98985.1"/>
    <property type="molecule type" value="Genomic_DNA"/>
</dbReference>
<keyword evidence="1" id="KW-0238">DNA-binding</keyword>
<dbReference type="Proteomes" id="UP000680670">
    <property type="component" value="Unassembled WGS sequence"/>
</dbReference>
<proteinExistence type="predicted"/>
<dbReference type="InterPro" id="IPR010982">
    <property type="entry name" value="Lambda_DNA-bd_dom_sf"/>
</dbReference>
<dbReference type="Gene3D" id="1.10.260.40">
    <property type="entry name" value="lambda repressor-like DNA-binding domains"/>
    <property type="match status" value="1"/>
</dbReference>
<dbReference type="PANTHER" id="PTHR46797:SF1">
    <property type="entry name" value="METHYLPHOSPHONATE SYNTHASE"/>
    <property type="match status" value="1"/>
</dbReference>
<dbReference type="SUPFAM" id="SSF47413">
    <property type="entry name" value="lambda repressor-like DNA-binding domains"/>
    <property type="match status" value="1"/>
</dbReference>
<reference evidence="3 4" key="1">
    <citation type="submission" date="2021-03" db="EMBL/GenBank/DDBJ databases">
        <title>Antimicrobial resistance genes in bacteria isolated from Japanese honey, and their potential for conferring macrolide and lincosamide resistance in the American foulbrood pathogen Paenibacillus larvae.</title>
        <authorList>
            <person name="Okamoto M."/>
            <person name="Kumagai M."/>
            <person name="Kanamori H."/>
            <person name="Takamatsu D."/>
        </authorList>
    </citation>
    <scope>NUCLEOTIDE SEQUENCE [LARGE SCALE GENOMIC DNA]</scope>
    <source>
        <strain evidence="3 4">J6TS1</strain>
    </source>
</reference>
<gene>
    <name evidence="3" type="ORF">J6TS1_48550</name>
</gene>
<name>A0ABQ4L518_SIMTE</name>
<accession>A0ABQ4L518</accession>
<dbReference type="InterPro" id="IPR050807">
    <property type="entry name" value="TransReg_Diox_bact_type"/>
</dbReference>
<dbReference type="SMART" id="SM00530">
    <property type="entry name" value="HTH_XRE"/>
    <property type="match status" value="1"/>
</dbReference>